<dbReference type="Pfam" id="PF22705">
    <property type="entry name" value="C2-set_3"/>
    <property type="match status" value="1"/>
</dbReference>
<comment type="subcellular location">
    <subcellularLocation>
        <location evidence="1">Cell membrane</location>
        <topology evidence="1">Single-pass type I membrane protein</topology>
    </subcellularLocation>
</comment>
<evidence type="ECO:0000256" key="6">
    <source>
        <dbReference type="ARBA" id="ARBA00023136"/>
    </source>
</evidence>
<reference evidence="15" key="2">
    <citation type="submission" date="2025-08" db="UniProtKB">
        <authorList>
            <consortium name="Ensembl"/>
        </authorList>
    </citation>
    <scope>IDENTIFICATION</scope>
</reference>
<dbReference type="PROSITE" id="PS50835">
    <property type="entry name" value="IG_LIKE"/>
    <property type="match status" value="2"/>
</dbReference>
<dbReference type="InterPro" id="IPR036179">
    <property type="entry name" value="Ig-like_dom_sf"/>
</dbReference>
<feature type="transmembrane region" description="Helical" evidence="11">
    <location>
        <begin position="325"/>
        <end position="344"/>
    </location>
</feature>
<dbReference type="GeneID" id="106097100"/>
<dbReference type="PANTHER" id="PTHR25466:SF14">
    <property type="entry name" value="BUTYROPHILIN SUBFAMILY 2 MEMBER A2-LIKE-RELATED"/>
    <property type="match status" value="1"/>
</dbReference>
<dbReference type="InParanoid" id="A0A669D2H8"/>
<dbReference type="OMA" id="FYNGADQ"/>
<dbReference type="SUPFAM" id="SSF48726">
    <property type="entry name" value="Immunoglobulin"/>
    <property type="match status" value="2"/>
</dbReference>
<evidence type="ECO:0000256" key="11">
    <source>
        <dbReference type="SAM" id="Phobius"/>
    </source>
</evidence>
<dbReference type="GO" id="GO:0007166">
    <property type="term" value="P:cell surface receptor signaling pathway"/>
    <property type="evidence" value="ECO:0007669"/>
    <property type="project" value="TreeGrafter"/>
</dbReference>
<evidence type="ECO:0000259" key="14">
    <source>
        <dbReference type="PROSITE" id="PS50835"/>
    </source>
</evidence>
<evidence type="ECO:0000256" key="1">
    <source>
        <dbReference type="ARBA" id="ARBA00004251"/>
    </source>
</evidence>
<evidence type="ECO:0000313" key="15">
    <source>
        <dbReference type="Ensembl" id="ENSONIP00000052555.1"/>
    </source>
</evidence>
<dbReference type="InterPro" id="IPR013106">
    <property type="entry name" value="Ig_V-set"/>
</dbReference>
<dbReference type="CDD" id="cd00096">
    <property type="entry name" value="Ig"/>
    <property type="match status" value="1"/>
</dbReference>
<dbReference type="AlphaFoldDB" id="A0A669D2H8"/>
<dbReference type="FunFam" id="2.60.40.10:FF:000142">
    <property type="entry name" value="V-set domain-containing T-cell activation inhibitor 1"/>
    <property type="match status" value="1"/>
</dbReference>
<dbReference type="Gene3D" id="2.60.40.10">
    <property type="entry name" value="Immunoglobulins"/>
    <property type="match status" value="3"/>
</dbReference>
<dbReference type="InterPro" id="IPR051713">
    <property type="entry name" value="T-cell_Activation_Regulation"/>
</dbReference>
<keyword evidence="2" id="KW-1003">Cell membrane</keyword>
<evidence type="ECO:0000256" key="9">
    <source>
        <dbReference type="ARBA" id="ARBA00023180"/>
    </source>
</evidence>
<evidence type="ECO:0000256" key="7">
    <source>
        <dbReference type="ARBA" id="ARBA00023157"/>
    </source>
</evidence>
<dbReference type="PROSITE" id="PS50108">
    <property type="entry name" value="CRIB"/>
    <property type="match status" value="1"/>
</dbReference>
<keyword evidence="3 11" id="KW-0812">Transmembrane</keyword>
<dbReference type="GO" id="GO:0042102">
    <property type="term" value="P:positive regulation of T cell proliferation"/>
    <property type="evidence" value="ECO:0007669"/>
    <property type="project" value="TreeGrafter"/>
</dbReference>
<evidence type="ECO:0000256" key="5">
    <source>
        <dbReference type="ARBA" id="ARBA00022989"/>
    </source>
</evidence>
<keyword evidence="9" id="KW-0325">Glycoprotein</keyword>
<accession>A0A669D2H8</accession>
<dbReference type="PANTHER" id="PTHR25466">
    <property type="entry name" value="T-LYMPHOCYTE ACTIVATION ANTIGEN"/>
    <property type="match status" value="1"/>
</dbReference>
<dbReference type="GO" id="GO:0031295">
    <property type="term" value="P:T cell costimulation"/>
    <property type="evidence" value="ECO:0007669"/>
    <property type="project" value="TreeGrafter"/>
</dbReference>
<keyword evidence="8" id="KW-0675">Receptor</keyword>
<evidence type="ECO:0000256" key="12">
    <source>
        <dbReference type="SAM" id="SignalP"/>
    </source>
</evidence>
<feature type="domain" description="Ig-like" evidence="14">
    <location>
        <begin position="153"/>
        <end position="302"/>
    </location>
</feature>
<evidence type="ECO:0000256" key="10">
    <source>
        <dbReference type="ARBA" id="ARBA00023319"/>
    </source>
</evidence>
<dbReference type="SMART" id="SM00409">
    <property type="entry name" value="IG"/>
    <property type="match status" value="2"/>
</dbReference>
<dbReference type="GO" id="GO:0042130">
    <property type="term" value="P:negative regulation of T cell proliferation"/>
    <property type="evidence" value="ECO:0007669"/>
    <property type="project" value="TreeGrafter"/>
</dbReference>
<dbReference type="KEGG" id="onl:106097100"/>
<feature type="domain" description="Ig-like" evidence="14">
    <location>
        <begin position="36"/>
        <end position="125"/>
    </location>
</feature>
<dbReference type="InterPro" id="IPR000095">
    <property type="entry name" value="CRIB_dom"/>
</dbReference>
<sequence>MAGIKCVVFLVVLTFQWTFVKADTEVSCIFMERCMLPCSYGGSDVVIHWQQVSARDITVHSFYHNKDQLEHQNQHFRGRTSLFNDRISTGNASLQLTKVEVQDEGKYKCYTSTDRGNQESFINLKIDAPVRKVNIQQVGNIITCSSEGIYPEPELTWSPSPSSKNITVQLTEQLLYNISSSLIVSDSETDQDHSCTISTPRNRKRATLFKAVILVWSNTDKQTTIPCPPSDTSFSYLIWRFNHSQTVVTRSGADISYTVYAGWEQHVKHVSESGSLTLQNLTANHEGIYTCELRDAEESKVSESVMMMMTNGAPKDPNLKHSTHVGVIIVAVLCCALACLILYCKYRRSTSDTNQPIPNEGSVSGSNSN</sequence>
<dbReference type="CDD" id="cd16091">
    <property type="entry name" value="IgV_HHLA2"/>
    <property type="match status" value="1"/>
</dbReference>
<keyword evidence="16" id="KW-1185">Reference proteome</keyword>
<feature type="signal peptide" evidence="12">
    <location>
        <begin position="1"/>
        <end position="22"/>
    </location>
</feature>
<dbReference type="OrthoDB" id="9983389at2759"/>
<keyword evidence="4 12" id="KW-0732">Signal</keyword>
<proteinExistence type="predicted"/>
<gene>
    <name evidence="15" type="primary">LOC106097100</name>
</gene>
<dbReference type="InterPro" id="IPR007110">
    <property type="entry name" value="Ig-like_dom"/>
</dbReference>
<dbReference type="GO" id="GO:0009897">
    <property type="term" value="C:external side of plasma membrane"/>
    <property type="evidence" value="ECO:0007669"/>
    <property type="project" value="TreeGrafter"/>
</dbReference>
<evidence type="ECO:0000256" key="4">
    <source>
        <dbReference type="ARBA" id="ARBA00022729"/>
    </source>
</evidence>
<dbReference type="InterPro" id="IPR003599">
    <property type="entry name" value="Ig_sub"/>
</dbReference>
<feature type="domain" description="CRIB" evidence="13">
    <location>
        <begin position="311"/>
        <end position="326"/>
    </location>
</feature>
<name>A0A669D2H8_ORENI</name>
<dbReference type="GO" id="GO:0071222">
    <property type="term" value="P:cellular response to lipopolysaccharide"/>
    <property type="evidence" value="ECO:0007669"/>
    <property type="project" value="TreeGrafter"/>
</dbReference>
<dbReference type="RefSeq" id="XP_013122158.1">
    <property type="nucleotide sequence ID" value="XM_013266704.3"/>
</dbReference>
<keyword evidence="5 11" id="KW-1133">Transmembrane helix</keyword>
<keyword evidence="6 11" id="KW-0472">Membrane</keyword>
<evidence type="ECO:0000259" key="13">
    <source>
        <dbReference type="PROSITE" id="PS50108"/>
    </source>
</evidence>
<feature type="chain" id="PRO_5025336167" evidence="12">
    <location>
        <begin position="23"/>
        <end position="369"/>
    </location>
</feature>
<reference evidence="16" key="1">
    <citation type="submission" date="2012-01" db="EMBL/GenBank/DDBJ databases">
        <title>The Genome Sequence of Oreochromis niloticus (Nile Tilapia).</title>
        <authorList>
            <consortium name="Broad Institute Genome Assembly Team"/>
            <consortium name="Broad Institute Sequencing Platform"/>
            <person name="Di Palma F."/>
            <person name="Johnson J."/>
            <person name="Lander E.S."/>
            <person name="Lindblad-Toh K."/>
        </authorList>
    </citation>
    <scope>NUCLEOTIDE SEQUENCE [LARGE SCALE GENOMIC DNA]</scope>
</reference>
<dbReference type="InterPro" id="IPR053896">
    <property type="entry name" value="BTN3A2-like_Ig-C"/>
</dbReference>
<dbReference type="Ensembl" id="ENSONIT00000035253.1">
    <property type="protein sequence ID" value="ENSONIP00000052555.1"/>
    <property type="gene ID" value="ENSONIG00000031956.1"/>
</dbReference>
<protein>
    <submittedName>
        <fullName evidence="15">V-set domain-containing T-cell activation inhibitor 1-like</fullName>
    </submittedName>
</protein>
<evidence type="ECO:0000256" key="8">
    <source>
        <dbReference type="ARBA" id="ARBA00023170"/>
    </source>
</evidence>
<evidence type="ECO:0000256" key="3">
    <source>
        <dbReference type="ARBA" id="ARBA00022692"/>
    </source>
</evidence>
<dbReference type="GO" id="GO:0006955">
    <property type="term" value="P:immune response"/>
    <property type="evidence" value="ECO:0007669"/>
    <property type="project" value="TreeGrafter"/>
</dbReference>
<dbReference type="InterPro" id="IPR013783">
    <property type="entry name" value="Ig-like_fold"/>
</dbReference>
<keyword evidence="7" id="KW-1015">Disulfide bond</keyword>
<evidence type="ECO:0000313" key="16">
    <source>
        <dbReference type="Proteomes" id="UP000005207"/>
    </source>
</evidence>
<reference evidence="15" key="3">
    <citation type="submission" date="2025-09" db="UniProtKB">
        <authorList>
            <consortium name="Ensembl"/>
        </authorList>
    </citation>
    <scope>IDENTIFICATION</scope>
</reference>
<dbReference type="GeneTree" id="ENSGT00940000163670"/>
<dbReference type="Pfam" id="PF07686">
    <property type="entry name" value="V-set"/>
    <property type="match status" value="2"/>
</dbReference>
<evidence type="ECO:0000256" key="2">
    <source>
        <dbReference type="ARBA" id="ARBA00022475"/>
    </source>
</evidence>
<organism evidence="15 16">
    <name type="scientific">Oreochromis niloticus</name>
    <name type="common">Nile tilapia</name>
    <name type="synonym">Tilapia nilotica</name>
    <dbReference type="NCBI Taxonomy" id="8128"/>
    <lineage>
        <taxon>Eukaryota</taxon>
        <taxon>Metazoa</taxon>
        <taxon>Chordata</taxon>
        <taxon>Craniata</taxon>
        <taxon>Vertebrata</taxon>
        <taxon>Euteleostomi</taxon>
        <taxon>Actinopterygii</taxon>
        <taxon>Neopterygii</taxon>
        <taxon>Teleostei</taxon>
        <taxon>Neoteleostei</taxon>
        <taxon>Acanthomorphata</taxon>
        <taxon>Ovalentaria</taxon>
        <taxon>Cichlomorphae</taxon>
        <taxon>Cichliformes</taxon>
        <taxon>Cichlidae</taxon>
        <taxon>African cichlids</taxon>
        <taxon>Pseudocrenilabrinae</taxon>
        <taxon>Oreochromini</taxon>
        <taxon>Oreochromis</taxon>
    </lineage>
</organism>
<dbReference type="Proteomes" id="UP000005207">
    <property type="component" value="Linkage group LG9"/>
</dbReference>
<keyword evidence="10" id="KW-0393">Immunoglobulin domain</keyword>